<comment type="caution">
    <text evidence="1">The sequence shown here is derived from an EMBL/GenBank/DDBJ whole genome shotgun (WGS) entry which is preliminary data.</text>
</comment>
<accession>A0ABM8WJR3</accession>
<protein>
    <submittedName>
        <fullName evidence="1">Uncharacterized protein</fullName>
    </submittedName>
</protein>
<evidence type="ECO:0000313" key="1">
    <source>
        <dbReference type="EMBL" id="CAG9167639.1"/>
    </source>
</evidence>
<keyword evidence="2" id="KW-1185">Reference proteome</keyword>
<evidence type="ECO:0000313" key="2">
    <source>
        <dbReference type="Proteomes" id="UP000721236"/>
    </source>
</evidence>
<dbReference type="RefSeq" id="WP_224040796.1">
    <property type="nucleotide sequence ID" value="NZ_CAJZAH010000001.1"/>
</dbReference>
<name>A0ABM8WJR3_9BURK</name>
<dbReference type="Pfam" id="PF06287">
    <property type="entry name" value="DUF1039"/>
    <property type="match status" value="1"/>
</dbReference>
<proteinExistence type="predicted"/>
<dbReference type="Proteomes" id="UP000721236">
    <property type="component" value="Unassembled WGS sequence"/>
</dbReference>
<reference evidence="1 2" key="1">
    <citation type="submission" date="2021-08" db="EMBL/GenBank/DDBJ databases">
        <authorList>
            <person name="Peeters C."/>
        </authorList>
    </citation>
    <scope>NUCLEOTIDE SEQUENCE [LARGE SCALE GENOMIC DNA]</scope>
    <source>
        <strain evidence="1 2">LMG 21510</strain>
    </source>
</reference>
<organism evidence="1 2">
    <name type="scientific">Cupriavidus respiraculi</name>
    <dbReference type="NCBI Taxonomy" id="195930"/>
    <lineage>
        <taxon>Bacteria</taxon>
        <taxon>Pseudomonadati</taxon>
        <taxon>Pseudomonadota</taxon>
        <taxon>Betaproteobacteria</taxon>
        <taxon>Burkholderiales</taxon>
        <taxon>Burkholderiaceae</taxon>
        <taxon>Cupriavidus</taxon>
    </lineage>
</organism>
<gene>
    <name evidence="1" type="ORF">LMG21510_00803</name>
</gene>
<sequence>MLDRDTRKLLAELAFAAAHHRLRKEVRTFLDVLDLLIEDVEDREATRAYLHFQLGELHEATACLPGCRPDLARTLSHMIALQRGSAPTARPIR</sequence>
<dbReference type="InterPro" id="IPR010437">
    <property type="entry name" value="T3SS_SsaH/EsaH"/>
</dbReference>
<dbReference type="EMBL" id="CAJZAH010000001">
    <property type="protein sequence ID" value="CAG9167639.1"/>
    <property type="molecule type" value="Genomic_DNA"/>
</dbReference>